<feature type="non-terminal residue" evidence="2">
    <location>
        <position position="1"/>
    </location>
</feature>
<evidence type="ECO:0000256" key="1">
    <source>
        <dbReference type="SAM" id="MobiDB-lite"/>
    </source>
</evidence>
<evidence type="ECO:0000313" key="3">
    <source>
        <dbReference type="Proteomes" id="UP000265520"/>
    </source>
</evidence>
<dbReference type="Proteomes" id="UP000265520">
    <property type="component" value="Unassembled WGS sequence"/>
</dbReference>
<accession>A0A392RY08</accession>
<dbReference type="EMBL" id="LXQA010280557">
    <property type="protein sequence ID" value="MCI40505.1"/>
    <property type="molecule type" value="Genomic_DNA"/>
</dbReference>
<feature type="region of interest" description="Disordered" evidence="1">
    <location>
        <begin position="39"/>
        <end position="64"/>
    </location>
</feature>
<comment type="caution">
    <text evidence="2">The sequence shown here is derived from an EMBL/GenBank/DDBJ whole genome shotgun (WGS) entry which is preliminary data.</text>
</comment>
<name>A0A392RY08_9FABA</name>
<reference evidence="2 3" key="1">
    <citation type="journal article" date="2018" name="Front. Plant Sci.">
        <title>Red Clover (Trifolium pratense) and Zigzag Clover (T. medium) - A Picture of Genomic Similarities and Differences.</title>
        <authorList>
            <person name="Dluhosova J."/>
            <person name="Istvanek J."/>
            <person name="Nedelnik J."/>
            <person name="Repkova J."/>
        </authorList>
    </citation>
    <scope>NUCLEOTIDE SEQUENCE [LARGE SCALE GENOMIC DNA]</scope>
    <source>
        <strain evidence="3">cv. 10/8</strain>
        <tissue evidence="2">Leaf</tissue>
    </source>
</reference>
<organism evidence="2 3">
    <name type="scientific">Trifolium medium</name>
    <dbReference type="NCBI Taxonomy" id="97028"/>
    <lineage>
        <taxon>Eukaryota</taxon>
        <taxon>Viridiplantae</taxon>
        <taxon>Streptophyta</taxon>
        <taxon>Embryophyta</taxon>
        <taxon>Tracheophyta</taxon>
        <taxon>Spermatophyta</taxon>
        <taxon>Magnoliopsida</taxon>
        <taxon>eudicotyledons</taxon>
        <taxon>Gunneridae</taxon>
        <taxon>Pentapetalae</taxon>
        <taxon>rosids</taxon>
        <taxon>fabids</taxon>
        <taxon>Fabales</taxon>
        <taxon>Fabaceae</taxon>
        <taxon>Papilionoideae</taxon>
        <taxon>50 kb inversion clade</taxon>
        <taxon>NPAAA clade</taxon>
        <taxon>Hologalegina</taxon>
        <taxon>IRL clade</taxon>
        <taxon>Trifolieae</taxon>
        <taxon>Trifolium</taxon>
    </lineage>
</organism>
<evidence type="ECO:0000313" key="2">
    <source>
        <dbReference type="EMBL" id="MCI40505.1"/>
    </source>
</evidence>
<dbReference type="AlphaFoldDB" id="A0A392RY08"/>
<keyword evidence="3" id="KW-1185">Reference proteome</keyword>
<protein>
    <submittedName>
        <fullName evidence="2">Uncharacterized protein</fullName>
    </submittedName>
</protein>
<feature type="non-terminal residue" evidence="2">
    <location>
        <position position="64"/>
    </location>
</feature>
<sequence length="64" mass="6596">KPIEVRTGNGDSIGTEERGGGLLVEAFLGMDTGSERARRVNDAGSPARELRVQAASAEAGALNN</sequence>
<proteinExistence type="predicted"/>